<dbReference type="PANTHER" id="PTHR47926">
    <property type="entry name" value="PENTATRICOPEPTIDE REPEAT-CONTAINING PROTEIN"/>
    <property type="match status" value="1"/>
</dbReference>
<keyword evidence="1" id="KW-0677">Repeat</keyword>
<comment type="caution">
    <text evidence="3">The sequence shown here is derived from an EMBL/GenBank/DDBJ whole genome shotgun (WGS) entry which is preliminary data.</text>
</comment>
<dbReference type="PROSITE" id="PS51375">
    <property type="entry name" value="PPR"/>
    <property type="match status" value="4"/>
</dbReference>
<dbReference type="Pfam" id="PF20431">
    <property type="entry name" value="E_motif"/>
    <property type="match status" value="1"/>
</dbReference>
<dbReference type="EMBL" id="JAVXUO010000407">
    <property type="protein sequence ID" value="KAK2992450.1"/>
    <property type="molecule type" value="Genomic_DNA"/>
</dbReference>
<dbReference type="GO" id="GO:0003723">
    <property type="term" value="F:RNA binding"/>
    <property type="evidence" value="ECO:0007669"/>
    <property type="project" value="InterPro"/>
</dbReference>
<organism evidence="3 4">
    <name type="scientific">Escallonia rubra</name>
    <dbReference type="NCBI Taxonomy" id="112253"/>
    <lineage>
        <taxon>Eukaryota</taxon>
        <taxon>Viridiplantae</taxon>
        <taxon>Streptophyta</taxon>
        <taxon>Embryophyta</taxon>
        <taxon>Tracheophyta</taxon>
        <taxon>Spermatophyta</taxon>
        <taxon>Magnoliopsida</taxon>
        <taxon>eudicotyledons</taxon>
        <taxon>Gunneridae</taxon>
        <taxon>Pentapetalae</taxon>
        <taxon>asterids</taxon>
        <taxon>campanulids</taxon>
        <taxon>Escalloniales</taxon>
        <taxon>Escalloniaceae</taxon>
        <taxon>Escallonia</taxon>
    </lineage>
</organism>
<protein>
    <recommendedName>
        <fullName evidence="5">Pentatricopeptide repeat-containing protein</fullName>
    </recommendedName>
</protein>
<dbReference type="Gene3D" id="1.25.40.10">
    <property type="entry name" value="Tetratricopeptide repeat domain"/>
    <property type="match status" value="5"/>
</dbReference>
<sequence>MRVHKWPKDLQPILSACKAAASIDKVHALMLSSGVFSHGTFNGQLIASYIRIGDIDIAHKVFDKSPKRGVDAWNAFIVHYSRQSRPVEVISLYQKMSLEEVRPDSSTFTMALKACTVLLNLEMGEEIWRRAVECGYGDDVFVASSALNLYAKCGKMDEAVDVFDKMRRRDLVSWTTMITGFAQSGQASEAVDVFRQMQKVGMEGDRIVMLGLIQACASIGDTRMGLSVHGCIIRRDLFMDVALQTSLVDMYAKNGSLELASCVFRKMHRKSGVSWSALISGYAQNGVAEDALELFIEMQCFGFKPDLVSLVSALLACSQIGFLKSGRSIHGYILKTIDLDQVCGTSLIDMYSKCGSLSCARTLFDQMSSRDSISWNAIISGYGIHGHGKEALALFHRMKETNLKPDHTTFASLLSALSHSGLVEEGSYWFDLMITEFMIKPHEKHYACMIDLLARAGRVEEAWDLIDTMTYEPGIAVWVALLSGCHNHGKLLIGELAAKKVLELNPDNPGIYALVSNFFAAARKWDEVAGIRNSMKKTGMKKVPGYSVIEVNRTFHAFLMEDKNHRHYEHIVEILEKLEHEMSAVTMNPKTEFVLNDLKEEV</sequence>
<dbReference type="PANTHER" id="PTHR47926:SF405">
    <property type="entry name" value="DYW DOMAIN-CONTAINING PROTEIN"/>
    <property type="match status" value="1"/>
</dbReference>
<evidence type="ECO:0000256" key="1">
    <source>
        <dbReference type="ARBA" id="ARBA00022737"/>
    </source>
</evidence>
<dbReference type="FunFam" id="1.25.40.10:FF:000090">
    <property type="entry name" value="Pentatricopeptide repeat-containing protein, chloroplastic"/>
    <property type="match status" value="1"/>
</dbReference>
<dbReference type="Pfam" id="PF13041">
    <property type="entry name" value="PPR_2"/>
    <property type="match status" value="2"/>
</dbReference>
<dbReference type="FunFam" id="1.25.40.10:FF:000344">
    <property type="entry name" value="Pentatricopeptide repeat-containing protein"/>
    <property type="match status" value="1"/>
</dbReference>
<gene>
    <name evidence="3" type="ORF">RJ640_025412</name>
</gene>
<dbReference type="AlphaFoldDB" id="A0AA88RZ47"/>
<evidence type="ECO:0000256" key="2">
    <source>
        <dbReference type="PROSITE-ProRule" id="PRU00708"/>
    </source>
</evidence>
<feature type="repeat" description="PPR" evidence="2">
    <location>
        <begin position="271"/>
        <end position="305"/>
    </location>
</feature>
<proteinExistence type="predicted"/>
<dbReference type="InterPro" id="IPR011990">
    <property type="entry name" value="TPR-like_helical_dom_sf"/>
</dbReference>
<dbReference type="InterPro" id="IPR046960">
    <property type="entry name" value="PPR_At4g14850-like_plant"/>
</dbReference>
<feature type="repeat" description="PPR" evidence="2">
    <location>
        <begin position="170"/>
        <end position="204"/>
    </location>
</feature>
<name>A0AA88RZ47_9ASTE</name>
<evidence type="ECO:0000313" key="3">
    <source>
        <dbReference type="EMBL" id="KAK2992450.1"/>
    </source>
</evidence>
<evidence type="ECO:0008006" key="5">
    <source>
        <dbReference type="Google" id="ProtNLM"/>
    </source>
</evidence>
<reference evidence="3" key="1">
    <citation type="submission" date="2022-12" db="EMBL/GenBank/DDBJ databases">
        <title>Draft genome assemblies for two species of Escallonia (Escalloniales).</title>
        <authorList>
            <person name="Chanderbali A."/>
            <person name="Dervinis C."/>
            <person name="Anghel I."/>
            <person name="Soltis D."/>
            <person name="Soltis P."/>
            <person name="Zapata F."/>
        </authorList>
    </citation>
    <scope>NUCLEOTIDE SEQUENCE</scope>
    <source>
        <strain evidence="3">UCBG92.1500</strain>
        <tissue evidence="3">Leaf</tissue>
    </source>
</reference>
<keyword evidence="4" id="KW-1185">Reference proteome</keyword>
<dbReference type="FunFam" id="1.25.40.10:FF:000436">
    <property type="entry name" value="Pentatricopeptide repeat-containing protein At5g39350 family"/>
    <property type="match status" value="1"/>
</dbReference>
<evidence type="ECO:0000313" key="4">
    <source>
        <dbReference type="Proteomes" id="UP001187471"/>
    </source>
</evidence>
<feature type="repeat" description="PPR" evidence="2">
    <location>
        <begin position="139"/>
        <end position="169"/>
    </location>
</feature>
<dbReference type="InterPro" id="IPR002885">
    <property type="entry name" value="PPR_rpt"/>
</dbReference>
<dbReference type="Pfam" id="PF01535">
    <property type="entry name" value="PPR"/>
    <property type="match status" value="5"/>
</dbReference>
<dbReference type="GO" id="GO:0009451">
    <property type="term" value="P:RNA modification"/>
    <property type="evidence" value="ECO:0007669"/>
    <property type="project" value="InterPro"/>
</dbReference>
<dbReference type="InterPro" id="IPR046848">
    <property type="entry name" value="E_motif"/>
</dbReference>
<dbReference type="Proteomes" id="UP001187471">
    <property type="component" value="Unassembled WGS sequence"/>
</dbReference>
<accession>A0AA88RZ47</accession>
<dbReference type="NCBIfam" id="TIGR00756">
    <property type="entry name" value="PPR"/>
    <property type="match status" value="7"/>
</dbReference>
<feature type="repeat" description="PPR" evidence="2">
    <location>
        <begin position="371"/>
        <end position="405"/>
    </location>
</feature>